<dbReference type="OrthoDB" id="429841at2759"/>
<evidence type="ECO:0000256" key="12">
    <source>
        <dbReference type="ARBA" id="ARBA00023054"/>
    </source>
</evidence>
<keyword evidence="8" id="KW-0863">Zinc-finger</keyword>
<evidence type="ECO:0000256" key="14">
    <source>
        <dbReference type="SAM" id="MobiDB-lite"/>
    </source>
</evidence>
<evidence type="ECO:0000256" key="11">
    <source>
        <dbReference type="ARBA" id="ARBA00023043"/>
    </source>
</evidence>
<dbReference type="GO" id="GO:0004519">
    <property type="term" value="F:endonuclease activity"/>
    <property type="evidence" value="ECO:0007669"/>
    <property type="project" value="UniProtKB-KW"/>
</dbReference>
<feature type="region of interest" description="Disordered" evidence="14">
    <location>
        <begin position="201"/>
        <end position="222"/>
    </location>
</feature>
<proteinExistence type="inferred from homology"/>
<evidence type="ECO:0000259" key="16">
    <source>
        <dbReference type="Pfam" id="PF18826"/>
    </source>
</evidence>
<dbReference type="Gene3D" id="1.25.40.20">
    <property type="entry name" value="Ankyrin repeat-containing domain"/>
    <property type="match status" value="1"/>
</dbReference>
<dbReference type="EMBL" id="OU900096">
    <property type="protein sequence ID" value="CAG9860575.1"/>
    <property type="molecule type" value="Genomic_DNA"/>
</dbReference>
<evidence type="ECO:0000256" key="8">
    <source>
        <dbReference type="ARBA" id="ARBA00022771"/>
    </source>
</evidence>
<dbReference type="InterPro" id="IPR041175">
    <property type="entry name" value="VLRF1/Vms1"/>
</dbReference>
<keyword evidence="18" id="KW-1185">Reference proteome</keyword>
<feature type="region of interest" description="Disordered" evidence="14">
    <location>
        <begin position="87"/>
        <end position="111"/>
    </location>
</feature>
<dbReference type="InterPro" id="IPR047139">
    <property type="entry name" value="ANKZ1/VMS1"/>
</dbReference>
<evidence type="ECO:0000256" key="6">
    <source>
        <dbReference type="ARBA" id="ARBA00022737"/>
    </source>
</evidence>
<comment type="similarity">
    <text evidence="2">Belongs to the ANKZF1/VMS1 family.</text>
</comment>
<feature type="region of interest" description="Disordered" evidence="14">
    <location>
        <begin position="392"/>
        <end position="419"/>
    </location>
</feature>
<dbReference type="Proteomes" id="UP001153712">
    <property type="component" value="Chromosome 3"/>
</dbReference>
<keyword evidence="7" id="KW-0255">Endonuclease</keyword>
<dbReference type="Pfam" id="PF18716">
    <property type="entry name" value="VATC"/>
    <property type="match status" value="1"/>
</dbReference>
<dbReference type="GO" id="GO:0005737">
    <property type="term" value="C:cytoplasm"/>
    <property type="evidence" value="ECO:0007669"/>
    <property type="project" value="UniProtKB-SubCell"/>
</dbReference>
<evidence type="ECO:0000256" key="13">
    <source>
        <dbReference type="SAM" id="Coils"/>
    </source>
</evidence>
<evidence type="ECO:0000256" key="10">
    <source>
        <dbReference type="ARBA" id="ARBA00022833"/>
    </source>
</evidence>
<dbReference type="SUPFAM" id="SSF48403">
    <property type="entry name" value="Ankyrin repeat"/>
    <property type="match status" value="1"/>
</dbReference>
<evidence type="ECO:0000256" key="1">
    <source>
        <dbReference type="ARBA" id="ARBA00004496"/>
    </source>
</evidence>
<feature type="domain" description="Vms1-associating treble clef" evidence="15">
    <location>
        <begin position="608"/>
        <end position="643"/>
    </location>
</feature>
<comment type="subcellular location">
    <subcellularLocation>
        <location evidence="1">Cytoplasm</location>
    </subcellularLocation>
</comment>
<keyword evidence="3" id="KW-0963">Cytoplasm</keyword>
<evidence type="ECO:0000256" key="3">
    <source>
        <dbReference type="ARBA" id="ARBA00022490"/>
    </source>
</evidence>
<evidence type="ECO:0008006" key="19">
    <source>
        <dbReference type="Google" id="ProtNLM"/>
    </source>
</evidence>
<feature type="coiled-coil region" evidence="13">
    <location>
        <begin position="544"/>
        <end position="582"/>
    </location>
</feature>
<gene>
    <name evidence="17" type="ORF">PHYEVI_LOCUS6925</name>
</gene>
<reference evidence="17" key="1">
    <citation type="submission" date="2022-01" db="EMBL/GenBank/DDBJ databases">
        <authorList>
            <person name="King R."/>
        </authorList>
    </citation>
    <scope>NUCLEOTIDE SEQUENCE</scope>
</reference>
<keyword evidence="4" id="KW-0540">Nuclease</keyword>
<dbReference type="InterPro" id="IPR036770">
    <property type="entry name" value="Ankyrin_rpt-contain_sf"/>
</dbReference>
<name>A0A9N9TRU2_PHYSR</name>
<keyword evidence="11" id="KW-0040">ANK repeat</keyword>
<keyword evidence="5" id="KW-0479">Metal-binding</keyword>
<dbReference type="GO" id="GO:0016787">
    <property type="term" value="F:hydrolase activity"/>
    <property type="evidence" value="ECO:0007669"/>
    <property type="project" value="UniProtKB-KW"/>
</dbReference>
<feature type="compositionally biased region" description="Basic residues" evidence="14">
    <location>
        <begin position="401"/>
        <end position="415"/>
    </location>
</feature>
<dbReference type="AlphaFoldDB" id="A0A9N9TRU2"/>
<evidence type="ECO:0000256" key="9">
    <source>
        <dbReference type="ARBA" id="ARBA00022801"/>
    </source>
</evidence>
<evidence type="ECO:0000259" key="15">
    <source>
        <dbReference type="Pfam" id="PF18716"/>
    </source>
</evidence>
<evidence type="ECO:0000256" key="4">
    <source>
        <dbReference type="ARBA" id="ARBA00022722"/>
    </source>
</evidence>
<dbReference type="GO" id="GO:0036503">
    <property type="term" value="P:ERAD pathway"/>
    <property type="evidence" value="ECO:0007669"/>
    <property type="project" value="TreeGrafter"/>
</dbReference>
<organism evidence="17 18">
    <name type="scientific">Phyllotreta striolata</name>
    <name type="common">Striped flea beetle</name>
    <name type="synonym">Crioceris striolata</name>
    <dbReference type="NCBI Taxonomy" id="444603"/>
    <lineage>
        <taxon>Eukaryota</taxon>
        <taxon>Metazoa</taxon>
        <taxon>Ecdysozoa</taxon>
        <taxon>Arthropoda</taxon>
        <taxon>Hexapoda</taxon>
        <taxon>Insecta</taxon>
        <taxon>Pterygota</taxon>
        <taxon>Neoptera</taxon>
        <taxon>Endopterygota</taxon>
        <taxon>Coleoptera</taxon>
        <taxon>Polyphaga</taxon>
        <taxon>Cucujiformia</taxon>
        <taxon>Chrysomeloidea</taxon>
        <taxon>Chrysomelidae</taxon>
        <taxon>Galerucinae</taxon>
        <taxon>Alticini</taxon>
        <taxon>Phyllotreta</taxon>
    </lineage>
</organism>
<dbReference type="InterPro" id="IPR041540">
    <property type="entry name" value="VATC"/>
</dbReference>
<evidence type="ECO:0000256" key="2">
    <source>
        <dbReference type="ARBA" id="ARBA00009262"/>
    </source>
</evidence>
<keyword evidence="12 13" id="KW-0175">Coiled coil</keyword>
<evidence type="ECO:0000256" key="5">
    <source>
        <dbReference type="ARBA" id="ARBA00022723"/>
    </source>
</evidence>
<dbReference type="GO" id="GO:0008270">
    <property type="term" value="F:zinc ion binding"/>
    <property type="evidence" value="ECO:0007669"/>
    <property type="project" value="UniProtKB-KW"/>
</dbReference>
<dbReference type="PANTHER" id="PTHR16036">
    <property type="entry name" value="ANKYRIN REPEAT AND ZINC FINGER DOMAIN-CONTAINING PROTEIN 1"/>
    <property type="match status" value="1"/>
</dbReference>
<sequence>MENASVFSEKFDLLINGNVRIVQLEAGEKNEDESPSREGWIPPNPDKKSCSYCRVEFTDNQTQRDHYKLDWHRYNLKNSLLLKPPVTEEEFNEKSGNDDLSSISGSDSEKEDTLDTYATAQGKIFLKSESNKVFSLYKCLLFDKKQEVTEALLLERLKACSSSNNQWTILMLGGGHFAGAVFKDNQPILHKTFHCYTVRAGQGGSQSSRDSKSGGGQPKSAGASLRRYNEQALVQHVKSIVEAWRKEIEASSLIIYRASGPYNRSVLFGGSVPVLDKYNDKLRTIPFSTRRATFTEVKRVHQLLSSATIYESLECATSKFSQQVSPEAESKRNKVRASCINRAKSRETVERALPTEHLKDDSDLEFETDPNDKSELITEDLDVSLEDLQAFGDSLTPEQRKKAKRKKPKKSKAKKSREQEEAVRKELFDVIAGGNVEQLEKLLEDHRVGFVEDERDKASYDFINRVVDDESNTLMHVAAMREQVAMLGFLLEKGANPCMKNKNQQTAYTCTQSKDIREFLKQFAKENPDKHNYNKAQIPINALTNEEIAEKKKASRKIKKEKEKVKRKENDIKKKEDEEKERFLKLSDREKRALAAERRIISQSGKVTKRCFLCAADIGGKVPFEYMENLFCSIDCLKAHRLQRPVLL</sequence>
<keyword evidence="6" id="KW-0677">Repeat</keyword>
<dbReference type="PANTHER" id="PTHR16036:SF2">
    <property type="entry name" value="TRNA ENDONUCLEASE ANKZF1"/>
    <property type="match status" value="1"/>
</dbReference>
<dbReference type="Pfam" id="PF18826">
    <property type="entry name" value="bVLRF1"/>
    <property type="match status" value="1"/>
</dbReference>
<keyword evidence="10" id="KW-0862">Zinc</keyword>
<evidence type="ECO:0000256" key="7">
    <source>
        <dbReference type="ARBA" id="ARBA00022759"/>
    </source>
</evidence>
<feature type="domain" description="VLRF1" evidence="16">
    <location>
        <begin position="167"/>
        <end position="311"/>
    </location>
</feature>
<accession>A0A9N9TRU2</accession>
<keyword evidence="9" id="KW-0378">Hydrolase</keyword>
<protein>
    <recommendedName>
        <fullName evidence="19">Ankyrin repeat and zinc finger domain-containing protein 1</fullName>
    </recommendedName>
</protein>
<evidence type="ECO:0000313" key="17">
    <source>
        <dbReference type="EMBL" id="CAG9860575.1"/>
    </source>
</evidence>
<evidence type="ECO:0000313" key="18">
    <source>
        <dbReference type="Proteomes" id="UP001153712"/>
    </source>
</evidence>